<dbReference type="InterPro" id="IPR050140">
    <property type="entry name" value="SRY-related_HMG-box_TF-like"/>
</dbReference>
<dbReference type="GO" id="GO:0001228">
    <property type="term" value="F:DNA-binding transcription activator activity, RNA polymerase II-specific"/>
    <property type="evidence" value="ECO:0007669"/>
    <property type="project" value="TreeGrafter"/>
</dbReference>
<dbReference type="InterPro" id="IPR009071">
    <property type="entry name" value="HMG_box_dom"/>
</dbReference>
<dbReference type="GO" id="GO:0005634">
    <property type="term" value="C:nucleus"/>
    <property type="evidence" value="ECO:0007669"/>
    <property type="project" value="UniProtKB-SubCell"/>
</dbReference>
<dbReference type="PROSITE" id="PS50118">
    <property type="entry name" value="HMG_BOX_2"/>
    <property type="match status" value="1"/>
</dbReference>
<dbReference type="PANTHER" id="PTHR10270">
    <property type="entry name" value="SOX TRANSCRIPTION FACTOR"/>
    <property type="match status" value="1"/>
</dbReference>
<keyword evidence="3 4" id="KW-0539">Nucleus</keyword>
<name>A0AAD8A232_DIPPU</name>
<gene>
    <name evidence="7" type="ORF">L9F63_015979</name>
</gene>
<keyword evidence="8" id="KW-1185">Reference proteome</keyword>
<organism evidence="7 8">
    <name type="scientific">Diploptera punctata</name>
    <name type="common">Pacific beetle cockroach</name>
    <dbReference type="NCBI Taxonomy" id="6984"/>
    <lineage>
        <taxon>Eukaryota</taxon>
        <taxon>Metazoa</taxon>
        <taxon>Ecdysozoa</taxon>
        <taxon>Arthropoda</taxon>
        <taxon>Hexapoda</taxon>
        <taxon>Insecta</taxon>
        <taxon>Pterygota</taxon>
        <taxon>Neoptera</taxon>
        <taxon>Polyneoptera</taxon>
        <taxon>Dictyoptera</taxon>
        <taxon>Blattodea</taxon>
        <taxon>Blaberoidea</taxon>
        <taxon>Blaberidae</taxon>
        <taxon>Diplopterinae</taxon>
        <taxon>Diploptera</taxon>
    </lineage>
</organism>
<dbReference type="AlphaFoldDB" id="A0AAD8A232"/>
<evidence type="ECO:0000256" key="4">
    <source>
        <dbReference type="PROSITE-ProRule" id="PRU00267"/>
    </source>
</evidence>
<comment type="caution">
    <text evidence="7">The sequence shown here is derived from an EMBL/GenBank/DDBJ whole genome shotgun (WGS) entry which is preliminary data.</text>
</comment>
<feature type="DNA-binding region" description="HMG box" evidence="4">
    <location>
        <begin position="35"/>
        <end position="103"/>
    </location>
</feature>
<dbReference type="GO" id="GO:0007420">
    <property type="term" value="P:brain development"/>
    <property type="evidence" value="ECO:0007669"/>
    <property type="project" value="TreeGrafter"/>
</dbReference>
<dbReference type="PANTHER" id="PTHR10270:SF324">
    <property type="entry name" value="SOX DOMAIN-CONTAINING PROTEIN DICHAETE-RELATED"/>
    <property type="match status" value="1"/>
</dbReference>
<feature type="non-terminal residue" evidence="7">
    <location>
        <position position="283"/>
    </location>
</feature>
<protein>
    <recommendedName>
        <fullName evidence="6">HMG box domain-containing protein</fullName>
    </recommendedName>
</protein>
<evidence type="ECO:0000256" key="5">
    <source>
        <dbReference type="SAM" id="MobiDB-lite"/>
    </source>
</evidence>
<dbReference type="EMBL" id="JASPKZ010004175">
    <property type="protein sequence ID" value="KAJ9590973.1"/>
    <property type="molecule type" value="Genomic_DNA"/>
</dbReference>
<sequence length="283" mass="32287">GRLASLDKLPSCYHVNERNNMSFTMEHYHVSEPHIKRPMNAFMVWSRIQRKRIATENPKMHNSEISKRLGAEWKLLTEIQKRPFIDEAKRLRAMHMKEHPDYKYRPRRKPKMPLQQQGQLSCSKPQSTPAVPTSGYPHFLPSYFATPGMQTHSLDLTSYPLPPFFAPTFDQLHLSKLVSQASGSEPATSKSPAIVSSFYSPLYPTSSSTAGGRTSFQPPPSHIGALFQHPPPHFMYASSTASSGRQRMNSVMHQQVHDRLAFRFVKNRLYVGLHPLNSLYSEL</sequence>
<dbReference type="GO" id="GO:0000978">
    <property type="term" value="F:RNA polymerase II cis-regulatory region sequence-specific DNA binding"/>
    <property type="evidence" value="ECO:0007669"/>
    <property type="project" value="TreeGrafter"/>
</dbReference>
<dbReference type="FunFam" id="1.10.30.10:FF:000002">
    <property type="entry name" value="transcription factor Sox-2"/>
    <property type="match status" value="1"/>
</dbReference>
<evidence type="ECO:0000313" key="7">
    <source>
        <dbReference type="EMBL" id="KAJ9590973.1"/>
    </source>
</evidence>
<dbReference type="GO" id="GO:0000122">
    <property type="term" value="P:negative regulation of transcription by RNA polymerase II"/>
    <property type="evidence" value="ECO:0007669"/>
    <property type="project" value="TreeGrafter"/>
</dbReference>
<dbReference type="Gene3D" id="1.10.30.10">
    <property type="entry name" value="High mobility group box domain"/>
    <property type="match status" value="1"/>
</dbReference>
<reference evidence="7" key="2">
    <citation type="submission" date="2023-05" db="EMBL/GenBank/DDBJ databases">
        <authorList>
            <person name="Fouks B."/>
        </authorList>
    </citation>
    <scope>NUCLEOTIDE SEQUENCE</scope>
    <source>
        <strain evidence="7">Stay&amp;Tobe</strain>
        <tissue evidence="7">Testes</tissue>
    </source>
</reference>
<dbReference type="CDD" id="cd22028">
    <property type="entry name" value="HMG-box_SoxA_SoxB_SoxG"/>
    <property type="match status" value="1"/>
</dbReference>
<feature type="region of interest" description="Disordered" evidence="5">
    <location>
        <begin position="99"/>
        <end position="132"/>
    </location>
</feature>
<feature type="compositionally biased region" description="Polar residues" evidence="5">
    <location>
        <begin position="114"/>
        <end position="131"/>
    </location>
</feature>
<accession>A0AAD8A232</accession>
<proteinExistence type="predicted"/>
<reference evidence="7" key="1">
    <citation type="journal article" date="2023" name="IScience">
        <title>Live-bearing cockroach genome reveals convergent evolutionary mechanisms linked to viviparity in insects and beyond.</title>
        <authorList>
            <person name="Fouks B."/>
            <person name="Harrison M.C."/>
            <person name="Mikhailova A.A."/>
            <person name="Marchal E."/>
            <person name="English S."/>
            <person name="Carruthers M."/>
            <person name="Jennings E.C."/>
            <person name="Chiamaka E.L."/>
            <person name="Frigard R.A."/>
            <person name="Pippel M."/>
            <person name="Attardo G.M."/>
            <person name="Benoit J.B."/>
            <person name="Bornberg-Bauer E."/>
            <person name="Tobe S.S."/>
        </authorList>
    </citation>
    <scope>NUCLEOTIDE SEQUENCE</scope>
    <source>
        <strain evidence="7">Stay&amp;Tobe</strain>
    </source>
</reference>
<feature type="non-terminal residue" evidence="7">
    <location>
        <position position="1"/>
    </location>
</feature>
<dbReference type="Pfam" id="PF00505">
    <property type="entry name" value="HMG_box"/>
    <property type="match status" value="1"/>
</dbReference>
<evidence type="ECO:0000256" key="3">
    <source>
        <dbReference type="ARBA" id="ARBA00023242"/>
    </source>
</evidence>
<feature type="domain" description="HMG box" evidence="6">
    <location>
        <begin position="35"/>
        <end position="103"/>
    </location>
</feature>
<dbReference type="InterPro" id="IPR036910">
    <property type="entry name" value="HMG_box_dom_sf"/>
</dbReference>
<evidence type="ECO:0000256" key="1">
    <source>
        <dbReference type="ARBA" id="ARBA00004123"/>
    </source>
</evidence>
<evidence type="ECO:0000256" key="2">
    <source>
        <dbReference type="ARBA" id="ARBA00023125"/>
    </source>
</evidence>
<comment type="subcellular location">
    <subcellularLocation>
        <location evidence="1">Nucleus</location>
    </subcellularLocation>
</comment>
<dbReference type="SMART" id="SM00398">
    <property type="entry name" value="HMG"/>
    <property type="match status" value="1"/>
</dbReference>
<dbReference type="GO" id="GO:0030182">
    <property type="term" value="P:neuron differentiation"/>
    <property type="evidence" value="ECO:0007669"/>
    <property type="project" value="TreeGrafter"/>
</dbReference>
<dbReference type="SUPFAM" id="SSF47095">
    <property type="entry name" value="HMG-box"/>
    <property type="match status" value="1"/>
</dbReference>
<evidence type="ECO:0000313" key="8">
    <source>
        <dbReference type="Proteomes" id="UP001233999"/>
    </source>
</evidence>
<keyword evidence="2 4" id="KW-0238">DNA-binding</keyword>
<evidence type="ECO:0000259" key="6">
    <source>
        <dbReference type="PROSITE" id="PS50118"/>
    </source>
</evidence>
<dbReference type="Proteomes" id="UP001233999">
    <property type="component" value="Unassembled WGS sequence"/>
</dbReference>